<evidence type="ECO:0000313" key="1">
    <source>
        <dbReference type="EMBL" id="KAJ7966544.1"/>
    </source>
</evidence>
<dbReference type="Proteomes" id="UP001163823">
    <property type="component" value="Chromosome 6"/>
</dbReference>
<dbReference type="PANTHER" id="PTHR33181">
    <property type="entry name" value="OS01G0778500 PROTEIN"/>
    <property type="match status" value="1"/>
</dbReference>
<dbReference type="PANTHER" id="PTHR33181:SF4">
    <property type="entry name" value="OVULE PROTEIN"/>
    <property type="match status" value="1"/>
</dbReference>
<name>A0AAD7LYE2_QUISA</name>
<evidence type="ECO:0000313" key="2">
    <source>
        <dbReference type="Proteomes" id="UP001163823"/>
    </source>
</evidence>
<reference evidence="1" key="1">
    <citation type="journal article" date="2023" name="Science">
        <title>Elucidation of the pathway for biosynthesis of saponin adjuvants from the soapbark tree.</title>
        <authorList>
            <person name="Reed J."/>
            <person name="Orme A."/>
            <person name="El-Demerdash A."/>
            <person name="Owen C."/>
            <person name="Martin L.B.B."/>
            <person name="Misra R.C."/>
            <person name="Kikuchi S."/>
            <person name="Rejzek M."/>
            <person name="Martin A.C."/>
            <person name="Harkess A."/>
            <person name="Leebens-Mack J."/>
            <person name="Louveau T."/>
            <person name="Stephenson M.J."/>
            <person name="Osbourn A."/>
        </authorList>
    </citation>
    <scope>NUCLEOTIDE SEQUENCE</scope>
    <source>
        <strain evidence="1">S10</strain>
    </source>
</reference>
<sequence>MELWDKMIFPMRRVWTGVAKSLGIRKSGMPKLRRDVRACEYEDIHIMWEMLKKNETEHAQSPGKSKKFPRKNNKRHCWNMIEWARCTPFMCRTF</sequence>
<dbReference type="AlphaFoldDB" id="A0AAD7LYE2"/>
<keyword evidence="2" id="KW-1185">Reference proteome</keyword>
<comment type="caution">
    <text evidence="1">The sequence shown here is derived from an EMBL/GenBank/DDBJ whole genome shotgun (WGS) entry which is preliminary data.</text>
</comment>
<dbReference type="KEGG" id="qsa:O6P43_016002"/>
<gene>
    <name evidence="1" type="ORF">O6P43_016002</name>
</gene>
<dbReference type="GO" id="GO:0003746">
    <property type="term" value="F:translation elongation factor activity"/>
    <property type="evidence" value="ECO:0007669"/>
    <property type="project" value="UniProtKB-KW"/>
</dbReference>
<proteinExistence type="predicted"/>
<keyword evidence="1" id="KW-0648">Protein biosynthesis</keyword>
<accession>A0AAD7LYE2</accession>
<protein>
    <submittedName>
        <fullName evidence="1">Elongation factor 4</fullName>
    </submittedName>
</protein>
<organism evidence="1 2">
    <name type="scientific">Quillaja saponaria</name>
    <name type="common">Soap bark tree</name>
    <dbReference type="NCBI Taxonomy" id="32244"/>
    <lineage>
        <taxon>Eukaryota</taxon>
        <taxon>Viridiplantae</taxon>
        <taxon>Streptophyta</taxon>
        <taxon>Embryophyta</taxon>
        <taxon>Tracheophyta</taxon>
        <taxon>Spermatophyta</taxon>
        <taxon>Magnoliopsida</taxon>
        <taxon>eudicotyledons</taxon>
        <taxon>Gunneridae</taxon>
        <taxon>Pentapetalae</taxon>
        <taxon>rosids</taxon>
        <taxon>fabids</taxon>
        <taxon>Fabales</taxon>
        <taxon>Quillajaceae</taxon>
        <taxon>Quillaja</taxon>
    </lineage>
</organism>
<dbReference type="EMBL" id="JARAOO010000006">
    <property type="protein sequence ID" value="KAJ7966544.1"/>
    <property type="molecule type" value="Genomic_DNA"/>
</dbReference>
<keyword evidence="1" id="KW-0251">Elongation factor</keyword>